<name>A0A511FHQ6_9CELL</name>
<dbReference type="PROSITE" id="PS51071">
    <property type="entry name" value="HTH_RPIR"/>
    <property type="match status" value="1"/>
</dbReference>
<dbReference type="Gene3D" id="3.40.50.10490">
    <property type="entry name" value="Glucose-6-phosphate isomerase like protein, domain 1"/>
    <property type="match status" value="1"/>
</dbReference>
<dbReference type="GO" id="GO:0003677">
    <property type="term" value="F:DNA binding"/>
    <property type="evidence" value="ECO:0007669"/>
    <property type="project" value="UniProtKB-KW"/>
</dbReference>
<dbReference type="InterPro" id="IPR009057">
    <property type="entry name" value="Homeodomain-like_sf"/>
</dbReference>
<dbReference type="GO" id="GO:0097367">
    <property type="term" value="F:carbohydrate derivative binding"/>
    <property type="evidence" value="ECO:0007669"/>
    <property type="project" value="InterPro"/>
</dbReference>
<evidence type="ECO:0000313" key="8">
    <source>
        <dbReference type="Proteomes" id="UP000321723"/>
    </source>
</evidence>
<evidence type="ECO:0000313" key="6">
    <source>
        <dbReference type="EMBL" id="GEL48094.1"/>
    </source>
</evidence>
<dbReference type="Pfam" id="PF01418">
    <property type="entry name" value="HTH_6"/>
    <property type="match status" value="1"/>
</dbReference>
<accession>A0A511FHQ6</accession>
<keyword evidence="2 7" id="KW-0238">DNA-binding</keyword>
<keyword evidence="8" id="KW-1185">Reference proteome</keyword>
<proteinExistence type="predicted"/>
<dbReference type="Gene3D" id="1.10.10.10">
    <property type="entry name" value="Winged helix-like DNA-binding domain superfamily/Winged helix DNA-binding domain"/>
    <property type="match status" value="1"/>
</dbReference>
<gene>
    <name evidence="6" type="ORF">CHO01_32100</name>
    <name evidence="7" type="ORF">HNR08_002421</name>
</gene>
<sequence length="287" mass="29637">MLVPSSPEVVAHPTVRIATALPAVLASERRVLEEVLAQPERLVESTAQELADRVGVGRSTVVRACQAIGYKGYPQLRVALAAELAHRDADVDYGSSALGRLRADIAALAAALPQVTAMLDEDTVERAVGVLTGSRRLLVLANGLSAPLATDMAMRLTAVGRPAEVVADSIGQQIAARGLRAGDGCVVLSGSGANEATLKVARAARQGGAALVVVTSFRGSPLAELADVELVVAPAAATFRHELERTSRIALAVLVESLAGIVAARSGSRAQAVHDDVLDILSENLAD</sequence>
<feature type="domain" description="HTH rpiR-type" evidence="4">
    <location>
        <begin position="11"/>
        <end position="87"/>
    </location>
</feature>
<dbReference type="PANTHER" id="PTHR30514:SF1">
    <property type="entry name" value="HTH-TYPE TRANSCRIPTIONAL REGULATOR HEXR-RELATED"/>
    <property type="match status" value="1"/>
</dbReference>
<evidence type="ECO:0000259" key="4">
    <source>
        <dbReference type="PROSITE" id="PS51071"/>
    </source>
</evidence>
<dbReference type="Pfam" id="PF01380">
    <property type="entry name" value="SIS"/>
    <property type="match status" value="1"/>
</dbReference>
<dbReference type="GO" id="GO:0003700">
    <property type="term" value="F:DNA-binding transcription factor activity"/>
    <property type="evidence" value="ECO:0007669"/>
    <property type="project" value="InterPro"/>
</dbReference>
<feature type="domain" description="SIS" evidence="5">
    <location>
        <begin position="127"/>
        <end position="264"/>
    </location>
</feature>
<dbReference type="RefSeq" id="WP_246803145.1">
    <property type="nucleotide sequence ID" value="NZ_BJVQ01000061.1"/>
</dbReference>
<evidence type="ECO:0000259" key="5">
    <source>
        <dbReference type="PROSITE" id="PS51464"/>
    </source>
</evidence>
<dbReference type="CDD" id="cd05013">
    <property type="entry name" value="SIS_RpiR"/>
    <property type="match status" value="1"/>
</dbReference>
<evidence type="ECO:0000256" key="3">
    <source>
        <dbReference type="ARBA" id="ARBA00023163"/>
    </source>
</evidence>
<keyword evidence="1" id="KW-0805">Transcription regulation</keyword>
<comment type="caution">
    <text evidence="6">The sequence shown here is derived from an EMBL/GenBank/DDBJ whole genome shotgun (WGS) entry which is preliminary data.</text>
</comment>
<organism evidence="6 8">
    <name type="scientific">Cellulomonas hominis</name>
    <dbReference type="NCBI Taxonomy" id="156981"/>
    <lineage>
        <taxon>Bacteria</taxon>
        <taxon>Bacillati</taxon>
        <taxon>Actinomycetota</taxon>
        <taxon>Actinomycetes</taxon>
        <taxon>Micrococcales</taxon>
        <taxon>Cellulomonadaceae</taxon>
        <taxon>Cellulomonas</taxon>
    </lineage>
</organism>
<dbReference type="Proteomes" id="UP000321723">
    <property type="component" value="Unassembled WGS sequence"/>
</dbReference>
<dbReference type="PANTHER" id="PTHR30514">
    <property type="entry name" value="GLUCOKINASE"/>
    <property type="match status" value="1"/>
</dbReference>
<evidence type="ECO:0000313" key="7">
    <source>
        <dbReference type="EMBL" id="MBB5473685.1"/>
    </source>
</evidence>
<dbReference type="InterPro" id="IPR000281">
    <property type="entry name" value="HTH_RpiR"/>
</dbReference>
<dbReference type="GO" id="GO:1901135">
    <property type="term" value="P:carbohydrate derivative metabolic process"/>
    <property type="evidence" value="ECO:0007669"/>
    <property type="project" value="InterPro"/>
</dbReference>
<reference evidence="7 9" key="2">
    <citation type="submission" date="2020-08" db="EMBL/GenBank/DDBJ databases">
        <title>Sequencing the genomes of 1000 actinobacteria strains.</title>
        <authorList>
            <person name="Klenk H.-P."/>
        </authorList>
    </citation>
    <scope>NUCLEOTIDE SEQUENCE [LARGE SCALE GENOMIC DNA]</scope>
    <source>
        <strain evidence="7 9">DSM 9581</strain>
    </source>
</reference>
<evidence type="ECO:0000313" key="9">
    <source>
        <dbReference type="Proteomes" id="UP000564629"/>
    </source>
</evidence>
<dbReference type="SUPFAM" id="SSF46689">
    <property type="entry name" value="Homeodomain-like"/>
    <property type="match status" value="1"/>
</dbReference>
<evidence type="ECO:0000256" key="2">
    <source>
        <dbReference type="ARBA" id="ARBA00023125"/>
    </source>
</evidence>
<protein>
    <submittedName>
        <fullName evidence="6 7">Transcriptional regulator</fullName>
    </submittedName>
</protein>
<dbReference type="InterPro" id="IPR036388">
    <property type="entry name" value="WH-like_DNA-bd_sf"/>
</dbReference>
<dbReference type="Proteomes" id="UP000564629">
    <property type="component" value="Unassembled WGS sequence"/>
</dbReference>
<dbReference type="InterPro" id="IPR001347">
    <property type="entry name" value="SIS_dom"/>
</dbReference>
<reference evidence="6 8" key="1">
    <citation type="submission" date="2019-07" db="EMBL/GenBank/DDBJ databases">
        <title>Whole genome shotgun sequence of Cellulomonas hominis NBRC 16055.</title>
        <authorList>
            <person name="Hosoyama A."/>
            <person name="Uohara A."/>
            <person name="Ohji S."/>
            <person name="Ichikawa N."/>
        </authorList>
    </citation>
    <scope>NUCLEOTIDE SEQUENCE [LARGE SCALE GENOMIC DNA]</scope>
    <source>
        <strain evidence="6 8">NBRC 16055</strain>
    </source>
</reference>
<dbReference type="AlphaFoldDB" id="A0A511FHQ6"/>
<evidence type="ECO:0000256" key="1">
    <source>
        <dbReference type="ARBA" id="ARBA00023015"/>
    </source>
</evidence>
<dbReference type="EMBL" id="BJVQ01000061">
    <property type="protein sequence ID" value="GEL48094.1"/>
    <property type="molecule type" value="Genomic_DNA"/>
</dbReference>
<dbReference type="InterPro" id="IPR035472">
    <property type="entry name" value="RpiR-like_SIS"/>
</dbReference>
<dbReference type="SUPFAM" id="SSF53697">
    <property type="entry name" value="SIS domain"/>
    <property type="match status" value="1"/>
</dbReference>
<dbReference type="InterPro" id="IPR047640">
    <property type="entry name" value="RpiR-like"/>
</dbReference>
<dbReference type="EMBL" id="JACHDN010000001">
    <property type="protein sequence ID" value="MBB5473685.1"/>
    <property type="molecule type" value="Genomic_DNA"/>
</dbReference>
<dbReference type="InterPro" id="IPR046348">
    <property type="entry name" value="SIS_dom_sf"/>
</dbReference>
<dbReference type="PROSITE" id="PS51464">
    <property type="entry name" value="SIS"/>
    <property type="match status" value="1"/>
</dbReference>
<keyword evidence="3" id="KW-0804">Transcription</keyword>